<comment type="caution">
    <text evidence="7">The sequence shown here is derived from an EMBL/GenBank/DDBJ whole genome shotgun (WGS) entry which is preliminary data.</text>
</comment>
<dbReference type="SUPFAM" id="SSF56574">
    <property type="entry name" value="Serpins"/>
    <property type="match status" value="1"/>
</dbReference>
<sequence>MRASVICLVAFALQSVLAAKRGIVTLYGSLDSLRIDSGPCPEYANVFEGYQNAIHNFTIEVYKHVAPLGTYQFVVSSHSMWMTLAAIAEGTDYETQQQLFKILLLPENPCIRQRYYQLAASRFSLTPDVAVVSTRALVIDEGVLPNPGWHNFVTKNSLLDVISAPIKYNPPVAASVIRQVVYANFPRLNLQGNSVLLDTMDYNGLWNTAFADALVNRAPFHDTAGKRIGSVDMMTVKRRAKVGFIPSLQSKVLELPIGTDNQYSIIIALVVGNNDLRPIVSQLKSTIIKEVLATLKESRAPIDVAIPQFTINSELDARTILEDFGITNLWTDPAATRYISTPPALPSSYVQRSTLTLNKDGVNLPTVVELRSFGPSDPDDLLLSEFKADRPFMFGLFDTETYSCLMATMYTQPTYPN</sequence>
<keyword evidence="2" id="KW-0646">Protease inhibitor</keyword>
<keyword evidence="5" id="KW-0732">Signal</keyword>
<evidence type="ECO:0000256" key="3">
    <source>
        <dbReference type="ARBA" id="ARBA00022900"/>
    </source>
</evidence>
<evidence type="ECO:0000256" key="5">
    <source>
        <dbReference type="SAM" id="SignalP"/>
    </source>
</evidence>
<dbReference type="SMART" id="SM00093">
    <property type="entry name" value="SERPIN"/>
    <property type="match status" value="1"/>
</dbReference>
<gene>
    <name evidence="7" type="ORF">B5V51_8678</name>
</gene>
<dbReference type="InterPro" id="IPR042185">
    <property type="entry name" value="Serpin_sf_2"/>
</dbReference>
<keyword evidence="3" id="KW-0722">Serine protease inhibitor</keyword>
<feature type="domain" description="Serpin" evidence="6">
    <location>
        <begin position="59"/>
        <end position="413"/>
    </location>
</feature>
<dbReference type="GO" id="GO:0004867">
    <property type="term" value="F:serine-type endopeptidase inhibitor activity"/>
    <property type="evidence" value="ECO:0007669"/>
    <property type="project" value="UniProtKB-KW"/>
</dbReference>
<feature type="chain" id="PRO_5013195546" description="Serpin domain-containing protein" evidence="5">
    <location>
        <begin position="19"/>
        <end position="417"/>
    </location>
</feature>
<dbReference type="STRING" id="7102.A0A2A4J0U7"/>
<name>A0A2A4J0U7_HELVI</name>
<dbReference type="Gene3D" id="3.30.497.10">
    <property type="entry name" value="Antithrombin, subunit I, domain 2"/>
    <property type="match status" value="1"/>
</dbReference>
<evidence type="ECO:0000259" key="6">
    <source>
        <dbReference type="SMART" id="SM00093"/>
    </source>
</evidence>
<evidence type="ECO:0000256" key="4">
    <source>
        <dbReference type="RuleBase" id="RU000411"/>
    </source>
</evidence>
<dbReference type="InterPro" id="IPR023795">
    <property type="entry name" value="Serpin_CS"/>
</dbReference>
<dbReference type="InterPro" id="IPR000215">
    <property type="entry name" value="Serpin_fam"/>
</dbReference>
<dbReference type="InterPro" id="IPR036186">
    <property type="entry name" value="Serpin_sf"/>
</dbReference>
<dbReference type="InterPro" id="IPR023796">
    <property type="entry name" value="Serpin_dom"/>
</dbReference>
<evidence type="ECO:0000313" key="7">
    <source>
        <dbReference type="EMBL" id="PCG65787.1"/>
    </source>
</evidence>
<proteinExistence type="inferred from homology"/>
<protein>
    <recommendedName>
        <fullName evidence="6">Serpin domain-containing protein</fullName>
    </recommendedName>
</protein>
<dbReference type="AlphaFoldDB" id="A0A2A4J0U7"/>
<dbReference type="EMBL" id="NWSH01003831">
    <property type="protein sequence ID" value="PCG65787.1"/>
    <property type="molecule type" value="Genomic_DNA"/>
</dbReference>
<reference evidence="7" key="1">
    <citation type="submission" date="2017-09" db="EMBL/GenBank/DDBJ databases">
        <title>Contemporary evolution of a Lepidopteran species, Heliothis virescens, in response to modern agricultural practices.</title>
        <authorList>
            <person name="Fritz M.L."/>
            <person name="Deyonke A.M."/>
            <person name="Papanicolaou A."/>
            <person name="Micinski S."/>
            <person name="Westbrook J."/>
            <person name="Gould F."/>
        </authorList>
    </citation>
    <scope>NUCLEOTIDE SEQUENCE [LARGE SCALE GENOMIC DNA]</scope>
    <source>
        <strain evidence="7">HvINT-</strain>
        <tissue evidence="7">Whole body</tissue>
    </source>
</reference>
<comment type="similarity">
    <text evidence="1 4">Belongs to the serpin family.</text>
</comment>
<dbReference type="PANTHER" id="PTHR11461:SF211">
    <property type="entry name" value="GH10112P-RELATED"/>
    <property type="match status" value="1"/>
</dbReference>
<evidence type="ECO:0000256" key="1">
    <source>
        <dbReference type="ARBA" id="ARBA00009500"/>
    </source>
</evidence>
<organism evidence="7">
    <name type="scientific">Heliothis virescens</name>
    <name type="common">Tobacco budworm moth</name>
    <dbReference type="NCBI Taxonomy" id="7102"/>
    <lineage>
        <taxon>Eukaryota</taxon>
        <taxon>Metazoa</taxon>
        <taxon>Ecdysozoa</taxon>
        <taxon>Arthropoda</taxon>
        <taxon>Hexapoda</taxon>
        <taxon>Insecta</taxon>
        <taxon>Pterygota</taxon>
        <taxon>Neoptera</taxon>
        <taxon>Endopterygota</taxon>
        <taxon>Lepidoptera</taxon>
        <taxon>Glossata</taxon>
        <taxon>Ditrysia</taxon>
        <taxon>Noctuoidea</taxon>
        <taxon>Noctuidae</taxon>
        <taxon>Heliothinae</taxon>
        <taxon>Heliothis</taxon>
    </lineage>
</organism>
<dbReference type="PANTHER" id="PTHR11461">
    <property type="entry name" value="SERINE PROTEASE INHIBITOR, SERPIN"/>
    <property type="match status" value="1"/>
</dbReference>
<dbReference type="InterPro" id="IPR042178">
    <property type="entry name" value="Serpin_sf_1"/>
</dbReference>
<dbReference type="PROSITE" id="PS00284">
    <property type="entry name" value="SERPIN"/>
    <property type="match status" value="1"/>
</dbReference>
<accession>A0A2A4J0U7</accession>
<dbReference type="Pfam" id="PF00079">
    <property type="entry name" value="Serpin"/>
    <property type="match status" value="1"/>
</dbReference>
<dbReference type="GO" id="GO:0005615">
    <property type="term" value="C:extracellular space"/>
    <property type="evidence" value="ECO:0007669"/>
    <property type="project" value="InterPro"/>
</dbReference>
<dbReference type="Gene3D" id="2.30.39.10">
    <property type="entry name" value="Alpha-1-antitrypsin, domain 1"/>
    <property type="match status" value="1"/>
</dbReference>
<evidence type="ECO:0000256" key="2">
    <source>
        <dbReference type="ARBA" id="ARBA00022690"/>
    </source>
</evidence>
<feature type="signal peptide" evidence="5">
    <location>
        <begin position="1"/>
        <end position="18"/>
    </location>
</feature>